<organism evidence="17 18">
    <name type="scientific">Pelagibacterium lacus</name>
    <dbReference type="NCBI Taxonomy" id="2282655"/>
    <lineage>
        <taxon>Bacteria</taxon>
        <taxon>Pseudomonadati</taxon>
        <taxon>Pseudomonadota</taxon>
        <taxon>Alphaproteobacteria</taxon>
        <taxon>Hyphomicrobiales</taxon>
        <taxon>Devosiaceae</taxon>
        <taxon>Pelagibacterium</taxon>
    </lineage>
</organism>
<dbReference type="RefSeq" id="WP_114644313.1">
    <property type="nucleotide sequence ID" value="NZ_QQNH01000001.1"/>
</dbReference>
<keyword evidence="3 14" id="KW-0813">Transport</keyword>
<comment type="function">
    <text evidence="14">Accepts electrons from ETF and reduces ubiquinone.</text>
</comment>
<keyword evidence="7" id="KW-0809">Transit peptide</keyword>
<keyword evidence="13" id="KW-0472">Membrane</keyword>
<dbReference type="SUPFAM" id="SSF51905">
    <property type="entry name" value="FAD/NAD(P)-binding domain"/>
    <property type="match status" value="1"/>
</dbReference>
<evidence type="ECO:0000313" key="17">
    <source>
        <dbReference type="EMBL" id="RDE10596.1"/>
    </source>
</evidence>
<comment type="catalytic activity">
    <reaction evidence="14">
        <text>a ubiquinone + reduced [electron-transfer flavoprotein] = a ubiquinol + oxidized [electron-transfer flavoprotein] + H(+)</text>
        <dbReference type="Rhea" id="RHEA:24052"/>
        <dbReference type="Rhea" id="RHEA-COMP:9565"/>
        <dbReference type="Rhea" id="RHEA-COMP:9566"/>
        <dbReference type="Rhea" id="RHEA-COMP:10685"/>
        <dbReference type="Rhea" id="RHEA-COMP:10686"/>
        <dbReference type="ChEBI" id="CHEBI:15378"/>
        <dbReference type="ChEBI" id="CHEBI:16389"/>
        <dbReference type="ChEBI" id="CHEBI:17976"/>
        <dbReference type="ChEBI" id="CHEBI:57692"/>
        <dbReference type="ChEBI" id="CHEBI:58307"/>
        <dbReference type="EC" id="1.5.5.1"/>
    </reaction>
</comment>
<evidence type="ECO:0000259" key="15">
    <source>
        <dbReference type="Pfam" id="PF05187"/>
    </source>
</evidence>
<evidence type="ECO:0000256" key="12">
    <source>
        <dbReference type="ARBA" id="ARBA00023075"/>
    </source>
</evidence>
<keyword evidence="5 14" id="KW-0479">Metal-binding</keyword>
<comment type="cofactor">
    <cofactor evidence="1 14">
        <name>FAD</name>
        <dbReference type="ChEBI" id="CHEBI:57692"/>
    </cofactor>
</comment>
<reference evidence="18" key="1">
    <citation type="submission" date="2018-07" db="EMBL/GenBank/DDBJ databases">
        <authorList>
            <person name="Liu B.-T."/>
            <person name="Du Z."/>
        </authorList>
    </citation>
    <scope>NUCLEOTIDE SEQUENCE [LARGE SCALE GENOMIC DNA]</scope>
    <source>
        <strain evidence="18">XYN52</strain>
    </source>
</reference>
<evidence type="ECO:0000256" key="13">
    <source>
        <dbReference type="ARBA" id="ARBA00023136"/>
    </source>
</evidence>
<feature type="domain" description="ETF-QO/FixC ubiquinone-binding" evidence="16">
    <location>
        <begin position="211"/>
        <end position="304"/>
    </location>
</feature>
<evidence type="ECO:0000256" key="7">
    <source>
        <dbReference type="ARBA" id="ARBA00022946"/>
    </source>
</evidence>
<dbReference type="SUPFAM" id="SSF54373">
    <property type="entry name" value="FAD-linked reductases, C-terminal domain"/>
    <property type="match status" value="1"/>
</dbReference>
<name>A0A369W7C4_9HYPH</name>
<dbReference type="FunFam" id="3.30.70.20:FF:000015">
    <property type="entry name" value="Electron transfer flavoprotein-ubiquinone oxidoreductase"/>
    <property type="match status" value="1"/>
</dbReference>
<dbReference type="OrthoDB" id="9766632at2"/>
<evidence type="ECO:0000256" key="2">
    <source>
        <dbReference type="ARBA" id="ARBA00004370"/>
    </source>
</evidence>
<dbReference type="PANTHER" id="PTHR10617">
    <property type="entry name" value="ELECTRON TRANSFER FLAVOPROTEIN-UBIQUINONE OXIDOREDUCTASE"/>
    <property type="match status" value="1"/>
</dbReference>
<evidence type="ECO:0000256" key="9">
    <source>
        <dbReference type="ARBA" id="ARBA00023002"/>
    </source>
</evidence>
<evidence type="ECO:0000256" key="6">
    <source>
        <dbReference type="ARBA" id="ARBA00022827"/>
    </source>
</evidence>
<dbReference type="GO" id="GO:0016020">
    <property type="term" value="C:membrane"/>
    <property type="evidence" value="ECO:0007669"/>
    <property type="project" value="UniProtKB-SubCell"/>
</dbReference>
<dbReference type="Gene3D" id="3.50.50.60">
    <property type="entry name" value="FAD/NAD(P)-binding domain"/>
    <property type="match status" value="1"/>
</dbReference>
<dbReference type="PRINTS" id="PR00420">
    <property type="entry name" value="RNGMNOXGNASE"/>
</dbReference>
<dbReference type="Gene3D" id="3.30.70.20">
    <property type="match status" value="1"/>
</dbReference>
<dbReference type="InterPro" id="IPR007859">
    <property type="entry name" value="ETF-QO/FixX_C"/>
</dbReference>
<evidence type="ECO:0000256" key="8">
    <source>
        <dbReference type="ARBA" id="ARBA00022982"/>
    </source>
</evidence>
<evidence type="ECO:0000256" key="14">
    <source>
        <dbReference type="RuleBase" id="RU366068"/>
    </source>
</evidence>
<dbReference type="InterPro" id="IPR036188">
    <property type="entry name" value="FAD/NAD-bd_sf"/>
</dbReference>
<evidence type="ECO:0000259" key="16">
    <source>
        <dbReference type="Pfam" id="PF21162"/>
    </source>
</evidence>
<keyword evidence="10 14" id="KW-0408">Iron</keyword>
<dbReference type="GO" id="GO:0004174">
    <property type="term" value="F:electron-transferring-flavoprotein dehydrogenase activity"/>
    <property type="evidence" value="ECO:0007669"/>
    <property type="project" value="UniProtKB-UniRule"/>
</dbReference>
<sequence length="550" mass="58394">MTDEIERETMETGVVIVGAGPAGLSAAIALKQRSPDLEVVVVEKAADIGGHILSGAVMDPAGLDALIPDWREKGAPVGPDVTEDDFVYLTETGAIAFPNLLLPPIMKTRGGVIVSLGDLCRWLAEQAEALGVDIFPGTAAVDFLTGDKGEILGILTGDMGVARDGTPKPTFTPGIELRARYTLIAEGARGSLAKRLIAKFGLDAGRAPQKYGLGIKEIWEIDPARHKPGKVTHYMGYPLSNSTGGGGFCYHAGDNRIYLGLVSHLDYDNPTFSPYGEFQRFKHHPAIRELLQGATCLSYGARALTSGGWQSIPRLTFPGGALIGCAAGFMNVPRLKAIHNAIRSGMAAAGEIAAAIDAGRANDAIETLDEAVLASGIRDDLYPVRAVKPLWSKLGTVLGVGLAGADMWVSSLAKISVLGNFVTHTPDFAKLKPLSEVTPIQYPKPDGKIAFAKTESVYRANIAHDEDQPVHLLLADPELPIRDNLPRYGEPAPLYCPAGVYEVVEEGGASVFRINAQNCVHCKTCDIKDPAQNITWVPPEGGSGPNYSGM</sequence>
<dbReference type="AlphaFoldDB" id="A0A369W7C4"/>
<comment type="cofactor">
    <cofactor evidence="14">
        <name>[4Fe-4S] cluster</name>
        <dbReference type="ChEBI" id="CHEBI:49883"/>
    </cofactor>
    <text evidence="14">Binds 1 [4Fe-4S] cluster.</text>
</comment>
<dbReference type="EC" id="1.5.5.1" evidence="14"/>
<accession>A0A369W7C4</accession>
<dbReference type="GO" id="GO:0051539">
    <property type="term" value="F:4 iron, 4 sulfur cluster binding"/>
    <property type="evidence" value="ECO:0007669"/>
    <property type="project" value="UniProtKB-UniRule"/>
</dbReference>
<dbReference type="Pfam" id="PF13450">
    <property type="entry name" value="NAD_binding_8"/>
    <property type="match status" value="1"/>
</dbReference>
<dbReference type="GO" id="GO:0046872">
    <property type="term" value="F:metal ion binding"/>
    <property type="evidence" value="ECO:0007669"/>
    <property type="project" value="UniProtKB-KW"/>
</dbReference>
<keyword evidence="9 14" id="KW-0560">Oxidoreductase</keyword>
<evidence type="ECO:0000313" key="18">
    <source>
        <dbReference type="Proteomes" id="UP000253759"/>
    </source>
</evidence>
<dbReference type="InterPro" id="IPR049398">
    <property type="entry name" value="ETF-QO/FixC_UQ-bd"/>
</dbReference>
<evidence type="ECO:0000256" key="3">
    <source>
        <dbReference type="ARBA" id="ARBA00022448"/>
    </source>
</evidence>
<dbReference type="InterPro" id="IPR040156">
    <property type="entry name" value="ETF-QO"/>
</dbReference>
<keyword evidence="12 14" id="KW-0830">Ubiquinone</keyword>
<evidence type="ECO:0000256" key="4">
    <source>
        <dbReference type="ARBA" id="ARBA00022630"/>
    </source>
</evidence>
<dbReference type="Proteomes" id="UP000253759">
    <property type="component" value="Unassembled WGS sequence"/>
</dbReference>
<evidence type="ECO:0000256" key="10">
    <source>
        <dbReference type="ARBA" id="ARBA00023004"/>
    </source>
</evidence>
<dbReference type="EMBL" id="QQNH01000001">
    <property type="protein sequence ID" value="RDE10596.1"/>
    <property type="molecule type" value="Genomic_DNA"/>
</dbReference>
<keyword evidence="8 14" id="KW-0249">Electron transport</keyword>
<evidence type="ECO:0000256" key="1">
    <source>
        <dbReference type="ARBA" id="ARBA00001974"/>
    </source>
</evidence>
<feature type="domain" description="ETF-QO/FixX C-terminal" evidence="15">
    <location>
        <begin position="447"/>
        <end position="548"/>
    </location>
</feature>
<dbReference type="SUPFAM" id="SSF54862">
    <property type="entry name" value="4Fe-4S ferredoxins"/>
    <property type="match status" value="1"/>
</dbReference>
<keyword evidence="4 14" id="KW-0285">Flavoprotein</keyword>
<keyword evidence="6 14" id="KW-0274">FAD</keyword>
<dbReference type="Pfam" id="PF05187">
    <property type="entry name" value="Fer4_ETF_QO"/>
    <property type="match status" value="1"/>
</dbReference>
<comment type="caution">
    <text evidence="17">The sequence shown here is derived from an EMBL/GenBank/DDBJ whole genome shotgun (WGS) entry which is preliminary data.</text>
</comment>
<gene>
    <name evidence="17" type="ORF">DVH29_01205</name>
</gene>
<keyword evidence="18" id="KW-1185">Reference proteome</keyword>
<keyword evidence="11 14" id="KW-0411">Iron-sulfur</keyword>
<proteinExistence type="predicted"/>
<dbReference type="Gene3D" id="3.30.9.90">
    <property type="match status" value="1"/>
</dbReference>
<evidence type="ECO:0000256" key="11">
    <source>
        <dbReference type="ARBA" id="ARBA00023014"/>
    </source>
</evidence>
<evidence type="ECO:0000256" key="5">
    <source>
        <dbReference type="ARBA" id="ARBA00022723"/>
    </source>
</evidence>
<dbReference type="PANTHER" id="PTHR10617:SF107">
    <property type="entry name" value="ELECTRON TRANSFER FLAVOPROTEIN-UBIQUINONE OXIDOREDUCTASE, MITOCHONDRIAL"/>
    <property type="match status" value="1"/>
</dbReference>
<protein>
    <recommendedName>
        <fullName evidence="14">Electron transfer flavoprotein-ubiquinone oxidoreductase</fullName>
        <shortName evidence="14">ETF-QO</shortName>
        <ecNumber evidence="14">1.5.5.1</ecNumber>
    </recommendedName>
</protein>
<comment type="subcellular location">
    <subcellularLocation>
        <location evidence="2">Membrane</location>
    </subcellularLocation>
</comment>
<dbReference type="Pfam" id="PF21162">
    <property type="entry name" value="ETFQO_UQ-bd"/>
    <property type="match status" value="1"/>
</dbReference>